<dbReference type="Pfam" id="PF14214">
    <property type="entry name" value="Helitron_like_N"/>
    <property type="match status" value="1"/>
</dbReference>
<reference evidence="2 3" key="1">
    <citation type="journal article" date="2015" name="Genome Biol.">
        <title>Comparative genomics of Steinernema reveals deeply conserved gene regulatory networks.</title>
        <authorList>
            <person name="Dillman A.R."/>
            <person name="Macchietto M."/>
            <person name="Porter C.F."/>
            <person name="Rogers A."/>
            <person name="Williams B."/>
            <person name="Antoshechkin I."/>
            <person name="Lee M.M."/>
            <person name="Goodwin Z."/>
            <person name="Lu X."/>
            <person name="Lewis E.E."/>
            <person name="Goodrich-Blair H."/>
            <person name="Stock S.P."/>
            <person name="Adams B.J."/>
            <person name="Sternberg P.W."/>
            <person name="Mortazavi A."/>
        </authorList>
    </citation>
    <scope>NUCLEOTIDE SEQUENCE [LARGE SCALE GENOMIC DNA]</scope>
    <source>
        <strain evidence="2 3">ALL</strain>
    </source>
</reference>
<dbReference type="EMBL" id="AZBU02000013">
    <property type="protein sequence ID" value="TKR58783.1"/>
    <property type="molecule type" value="Genomic_DNA"/>
</dbReference>
<evidence type="ECO:0000259" key="1">
    <source>
        <dbReference type="Pfam" id="PF14214"/>
    </source>
</evidence>
<protein>
    <recommendedName>
        <fullName evidence="1">Helitron helicase-like domain-containing protein</fullName>
    </recommendedName>
</protein>
<feature type="domain" description="Helitron helicase-like" evidence="1">
    <location>
        <begin position="1"/>
        <end position="87"/>
    </location>
</feature>
<gene>
    <name evidence="2" type="ORF">L596_030187</name>
</gene>
<evidence type="ECO:0000313" key="3">
    <source>
        <dbReference type="Proteomes" id="UP000298663"/>
    </source>
</evidence>
<organism evidence="2 3">
    <name type="scientific">Steinernema carpocapsae</name>
    <name type="common">Entomopathogenic nematode</name>
    <dbReference type="NCBI Taxonomy" id="34508"/>
    <lineage>
        <taxon>Eukaryota</taxon>
        <taxon>Metazoa</taxon>
        <taxon>Ecdysozoa</taxon>
        <taxon>Nematoda</taxon>
        <taxon>Chromadorea</taxon>
        <taxon>Rhabditida</taxon>
        <taxon>Tylenchina</taxon>
        <taxon>Panagrolaimomorpha</taxon>
        <taxon>Strongyloidoidea</taxon>
        <taxon>Steinernematidae</taxon>
        <taxon>Steinernema</taxon>
    </lineage>
</organism>
<comment type="caution">
    <text evidence="2">The sequence shown here is derived from an EMBL/GenBank/DDBJ whole genome shotgun (WGS) entry which is preliminary data.</text>
</comment>
<proteinExistence type="predicted"/>
<reference evidence="2 3" key="2">
    <citation type="journal article" date="2019" name="G3 (Bethesda)">
        <title>Hybrid Assembly of the Genome of the Entomopathogenic Nematode Steinernema carpocapsae Identifies the X-Chromosome.</title>
        <authorList>
            <person name="Serra L."/>
            <person name="Macchietto M."/>
            <person name="Macias-Munoz A."/>
            <person name="McGill C.J."/>
            <person name="Rodriguez I.M."/>
            <person name="Rodriguez B."/>
            <person name="Murad R."/>
            <person name="Mortazavi A."/>
        </authorList>
    </citation>
    <scope>NUCLEOTIDE SEQUENCE [LARGE SCALE GENOMIC DNA]</scope>
    <source>
        <strain evidence="2 3">ALL</strain>
    </source>
</reference>
<dbReference type="OrthoDB" id="10055660at2759"/>
<dbReference type="Proteomes" id="UP000298663">
    <property type="component" value="Unassembled WGS sequence"/>
</dbReference>
<sequence length="143" mass="16474">MAIVREFGTPDLFVTFTCNPAWREIVDNLKPGQAANDRPDLVAKVFKLKMNEFMDDICKKGVLGKVTAYVKVVEFQKRGLPHIHMLLMLREEDKLRTPEQVDSLVWAEIPDPTEFPRLHEIVTRHMMHGPCGNHNPGLRVWKS</sequence>
<evidence type="ECO:0000313" key="2">
    <source>
        <dbReference type="EMBL" id="TKR58783.1"/>
    </source>
</evidence>
<dbReference type="InterPro" id="IPR025476">
    <property type="entry name" value="Helitron_helicase-like"/>
</dbReference>
<keyword evidence="3" id="KW-1185">Reference proteome</keyword>
<dbReference type="STRING" id="34508.A0A4U5LRZ8"/>
<name>A0A4U5LRZ8_STECR</name>
<dbReference type="AlphaFoldDB" id="A0A4U5LRZ8"/>
<accession>A0A4U5LRZ8</accession>